<evidence type="ECO:0000313" key="4">
    <source>
        <dbReference type="Proteomes" id="UP000198984"/>
    </source>
</evidence>
<feature type="signal peptide" evidence="1">
    <location>
        <begin position="1"/>
        <end position="23"/>
    </location>
</feature>
<dbReference type="InterPro" id="IPR025970">
    <property type="entry name" value="SusE"/>
</dbReference>
<keyword evidence="1" id="KW-0732">Signal</keyword>
<name>A0A1H8GGV6_9BACT</name>
<protein>
    <submittedName>
        <fullName evidence="3">SusE outer membrane protein</fullName>
    </submittedName>
</protein>
<dbReference type="Pfam" id="PF14292">
    <property type="entry name" value="SusE"/>
    <property type="match status" value="1"/>
</dbReference>
<evidence type="ECO:0000259" key="2">
    <source>
        <dbReference type="Pfam" id="PF14292"/>
    </source>
</evidence>
<organism evidence="3 4">
    <name type="scientific">Chitinophaga rupis</name>
    <dbReference type="NCBI Taxonomy" id="573321"/>
    <lineage>
        <taxon>Bacteria</taxon>
        <taxon>Pseudomonadati</taxon>
        <taxon>Bacteroidota</taxon>
        <taxon>Chitinophagia</taxon>
        <taxon>Chitinophagales</taxon>
        <taxon>Chitinophagaceae</taxon>
        <taxon>Chitinophaga</taxon>
    </lineage>
</organism>
<dbReference type="PROSITE" id="PS51257">
    <property type="entry name" value="PROKAR_LIPOPROTEIN"/>
    <property type="match status" value="1"/>
</dbReference>
<dbReference type="Proteomes" id="UP000198984">
    <property type="component" value="Unassembled WGS sequence"/>
</dbReference>
<dbReference type="OrthoDB" id="975117at2"/>
<accession>A0A1H8GGV6</accession>
<proteinExistence type="predicted"/>
<gene>
    <name evidence="3" type="ORF">SAMN04488505_110134</name>
</gene>
<dbReference type="AlphaFoldDB" id="A0A1H8GGV6"/>
<dbReference type="RefSeq" id="WP_089919766.1">
    <property type="nucleotide sequence ID" value="NZ_FOBB01000010.1"/>
</dbReference>
<dbReference type="EMBL" id="FOBB01000010">
    <property type="protein sequence ID" value="SEN43029.1"/>
    <property type="molecule type" value="Genomic_DNA"/>
</dbReference>
<evidence type="ECO:0000256" key="1">
    <source>
        <dbReference type="SAM" id="SignalP"/>
    </source>
</evidence>
<reference evidence="3 4" key="1">
    <citation type="submission" date="2016-10" db="EMBL/GenBank/DDBJ databases">
        <authorList>
            <person name="de Groot N.N."/>
        </authorList>
    </citation>
    <scope>NUCLEOTIDE SEQUENCE [LARGE SCALE GENOMIC DNA]</scope>
    <source>
        <strain evidence="3 4">DSM 21039</strain>
    </source>
</reference>
<feature type="domain" description="SusE outer membrane protein" evidence="2">
    <location>
        <begin position="31"/>
        <end position="134"/>
    </location>
</feature>
<dbReference type="STRING" id="573321.SAMN04488505_110134"/>
<evidence type="ECO:0000313" key="3">
    <source>
        <dbReference type="EMBL" id="SEN43029.1"/>
    </source>
</evidence>
<feature type="chain" id="PRO_5011497368" evidence="1">
    <location>
        <begin position="24"/>
        <end position="381"/>
    </location>
</feature>
<sequence>MTRTLKFRIYTIFAVLAALGAFSSCEKEKELNSNISTVKELYYPEVGRYFKLQPATNAVVNFEWSAARAEDGSLVMYEVAFDTIGGDFKRPVYTVASNGNGVQNSLSLSHKVLNSIASKAGIQPATSGSLQWTVIASKGLNEKRADSTRTIVIERPSGFTEIPANVFITGDATEGGTDLSKATAMKLGADGIFEIFTRLKAGAFHFADRNSGTPVTYSVQGTRLQEGGENQQAAEKLYRIRLDFANAAAEMIEITDAGVFASAYNKVIGKLSYTGNGTWTAQNVPIAYYDFGSWKDDRFKFQFTTADAGGTAGTMYYGSVNQSNSTPPDANTPEAYYRIVPVDNSQWDYTYKYPGGSDGKAGDFTLKLNAQGEYSYQLTVH</sequence>
<keyword evidence="4" id="KW-1185">Reference proteome</keyword>